<dbReference type="NCBIfam" id="TIGR00449">
    <property type="entry name" value="tgt_general"/>
    <property type="match status" value="1"/>
</dbReference>
<evidence type="ECO:0000256" key="1">
    <source>
        <dbReference type="ARBA" id="ARBA00022676"/>
    </source>
</evidence>
<evidence type="ECO:0000259" key="4">
    <source>
        <dbReference type="Pfam" id="PF01702"/>
    </source>
</evidence>
<evidence type="ECO:0000313" key="6">
    <source>
        <dbReference type="Proteomes" id="UP000775877"/>
    </source>
</evidence>
<dbReference type="EC" id="2.4.2.29" evidence="5"/>
<organism evidence="5 6">
    <name type="scientific">Candidatus Dojkabacteria bacterium</name>
    <dbReference type="NCBI Taxonomy" id="2099670"/>
    <lineage>
        <taxon>Bacteria</taxon>
        <taxon>Candidatus Dojkabacteria</taxon>
    </lineage>
</organism>
<dbReference type="PANTHER" id="PTHR46499:SF1">
    <property type="entry name" value="QUEUINE TRNA-RIBOSYLTRANSFERASE"/>
    <property type="match status" value="1"/>
</dbReference>
<evidence type="ECO:0000256" key="3">
    <source>
        <dbReference type="ARBA" id="ARBA00022694"/>
    </source>
</evidence>
<dbReference type="SUPFAM" id="SSF51713">
    <property type="entry name" value="tRNA-guanine transglycosylase"/>
    <property type="match status" value="1"/>
</dbReference>
<reference evidence="5" key="1">
    <citation type="submission" date="2020-04" db="EMBL/GenBank/DDBJ databases">
        <authorList>
            <person name="Zhang T."/>
        </authorList>
    </citation>
    <scope>NUCLEOTIDE SEQUENCE</scope>
    <source>
        <strain evidence="5">HKST-UBA13</strain>
    </source>
</reference>
<keyword evidence="3" id="KW-0819">tRNA processing</keyword>
<sequence length="375" mass="42698">MEKKELKTKHGNIQLPAFLPDATYGSIRTASFNDVKKAGINEIVSTTLHLEQKIGSQYIKKMEGLHKFLNWNRPILTDSGGWQVFSLINSNKGNKQNRITDLGCSFIDPASGDYSLLTPEGSIVIQANLGADIMTVLDDPIIGDASLKARKQSVELTTKWASRSKQKFDEIYNGSYKPYLGAVIQGADDKKMRKESAEQLLELDFDLYNFGGIPMYSDISWKKDFPTGFYREMLAYVSDLIPDNKYKYAMGVGQPEDIAYCVDAGWDIFDTVLPTRNARHGYLYVNEGQGNESKSYDSKRANKTLSYDIMHLRSERYKYDDSPVDETCDCECCRTVSRAYLRHLIRIKEPAGQRLCTIHNLAFYAKWMEQLRIKN</sequence>
<accession>A0A955L152</accession>
<dbReference type="InterPro" id="IPR050076">
    <property type="entry name" value="ArchSynthase1/Queuine_TRR"/>
</dbReference>
<dbReference type="GO" id="GO:0005737">
    <property type="term" value="C:cytoplasm"/>
    <property type="evidence" value="ECO:0007669"/>
    <property type="project" value="TreeGrafter"/>
</dbReference>
<protein>
    <submittedName>
        <fullName evidence="5">tRNA guanosine(34) transglycosylase Tgt</fullName>
        <ecNumber evidence="5">2.4.2.29</ecNumber>
    </submittedName>
</protein>
<dbReference type="NCBIfam" id="TIGR00430">
    <property type="entry name" value="Q_tRNA_tgt"/>
    <property type="match status" value="1"/>
</dbReference>
<dbReference type="Proteomes" id="UP000775877">
    <property type="component" value="Unassembled WGS sequence"/>
</dbReference>
<keyword evidence="1 5" id="KW-0328">Glycosyltransferase</keyword>
<evidence type="ECO:0000256" key="2">
    <source>
        <dbReference type="ARBA" id="ARBA00022679"/>
    </source>
</evidence>
<dbReference type="AlphaFoldDB" id="A0A955L152"/>
<dbReference type="InterPro" id="IPR036511">
    <property type="entry name" value="TGT-like_sf"/>
</dbReference>
<dbReference type="Gene3D" id="3.20.20.105">
    <property type="entry name" value="Queuine tRNA-ribosyltransferase-like"/>
    <property type="match status" value="1"/>
</dbReference>
<evidence type="ECO:0000313" key="5">
    <source>
        <dbReference type="EMBL" id="MCA9380959.1"/>
    </source>
</evidence>
<reference evidence="5" key="2">
    <citation type="journal article" date="2021" name="Microbiome">
        <title>Successional dynamics and alternative stable states in a saline activated sludge microbial community over 9 years.</title>
        <authorList>
            <person name="Wang Y."/>
            <person name="Ye J."/>
            <person name="Ju F."/>
            <person name="Liu L."/>
            <person name="Boyd J.A."/>
            <person name="Deng Y."/>
            <person name="Parks D.H."/>
            <person name="Jiang X."/>
            <person name="Yin X."/>
            <person name="Woodcroft B.J."/>
            <person name="Tyson G.W."/>
            <person name="Hugenholtz P."/>
            <person name="Polz M.F."/>
            <person name="Zhang T."/>
        </authorList>
    </citation>
    <scope>NUCLEOTIDE SEQUENCE</scope>
    <source>
        <strain evidence="5">HKST-UBA13</strain>
    </source>
</reference>
<name>A0A955L152_9BACT</name>
<keyword evidence="2 5" id="KW-0808">Transferase</keyword>
<dbReference type="EMBL" id="JAGQLJ010000037">
    <property type="protein sequence ID" value="MCA9380959.1"/>
    <property type="molecule type" value="Genomic_DNA"/>
</dbReference>
<dbReference type="InterPro" id="IPR002616">
    <property type="entry name" value="tRNA_ribo_trans-like"/>
</dbReference>
<dbReference type="Pfam" id="PF01702">
    <property type="entry name" value="TGT"/>
    <property type="match status" value="1"/>
</dbReference>
<gene>
    <name evidence="5" type="primary">tgt</name>
    <name evidence="5" type="ORF">KC678_01725</name>
</gene>
<dbReference type="GO" id="GO:0002099">
    <property type="term" value="P:tRNA wobble guanine modification"/>
    <property type="evidence" value="ECO:0007669"/>
    <property type="project" value="TreeGrafter"/>
</dbReference>
<dbReference type="PANTHER" id="PTHR46499">
    <property type="entry name" value="QUEUINE TRNA-RIBOSYLTRANSFERASE"/>
    <property type="match status" value="1"/>
</dbReference>
<dbReference type="InterPro" id="IPR004803">
    <property type="entry name" value="TGT"/>
</dbReference>
<feature type="domain" description="tRNA-guanine(15) transglycosylase-like" evidence="4">
    <location>
        <begin position="5"/>
        <end position="372"/>
    </location>
</feature>
<comment type="caution">
    <text evidence="5">The sequence shown here is derived from an EMBL/GenBank/DDBJ whole genome shotgun (WGS) entry which is preliminary data.</text>
</comment>
<dbReference type="GO" id="GO:0008479">
    <property type="term" value="F:tRNA-guanosine(34) queuine transglycosylase activity"/>
    <property type="evidence" value="ECO:0007669"/>
    <property type="project" value="InterPro"/>
</dbReference>
<proteinExistence type="predicted"/>